<sequence length="1089" mass="118832">MTDINRLKESFDKGWMFVSGLLAVSMIVSGYNATTVMGAETTKSSEQFSDLRDLDAQTKAKFAEMISSGVFDGISDDHFGINEFMNRAQFAKAASLFFNLQVDSSLKASSYKDVLADDPANGYALPFIEAITKAGITTGDAPETYNPAGKVTKEQLAAFLIRALGKEAEAKSVKGVEDKTVSDWAKGYVELAIKEKLLSVEEDGSFGGSSAVTRKDLVLASYETKHYKKSYAISSLKATDANALTVQLNQPLADTNAVTLSVYKNGVVKSEGFTTSWSDDKETATLVFDKKFEDDTWKVSLDGASHIDSSNGTAEITTIREKIAKLEFVSADEHLPLLSSGQKLRLEFKAINQYGRPASKTASNLDIMVMDASFTPVAGEQAINIMENADVKTNDAVTVIIRDMDSGITITKTFQVGIQPMVTKIEVGDLKSDSNAKLEYLSSQSSAYLDVKAFDQYGHRVMDKALLNQWVSVVPLDTDLQKGDNANAFVDSIVGDDAADIKLTSVGEKEKDITVAIYANGSGQTVTKAIHIRTNGVPSALQFGNYAFELAQGDKVHEDDLVDAKMYIPLEINDAQGTKLTPDQIVEKADKLLIVSNGVVTLETDPSKAKNFISTSGKNKGKIAVKSVDAKGPAVITVFLKDNPEVKAQFQVNTGNARKADYLKFSTAPSKYQMPFWGNDFRVKVYDQYGQEMKYDDANQYYVRMTFKHNSGNAFGTFMGSKEKDLSVNPRYKNYKYVFQAYPREMGTASGPVGTVANAVYQDFSIDTMFDKTFRFYTGEAGASEFAFKAILFTKGSNQEINSLTTTLQTFDPKLTTDSLGKSIFEAPVLLPFNKLSTVVAIRDYWGETVTDATYLMDKYEKFAKKINMLPMKGSEFVSGNIYTVHSAASSNSSVAQAVKGSDGHWYVLGLKEGKATILVVYKDGKGDDKTASFKINVKNEVPSVSSIALDKSRALNVSRSDLAAGLYLWDEKLANKITVSDQYFDSIAAYHAPGTLDEELKPTDNWLVQDPSAPTTSHDGNDLLNLMFYIDKINYGTSANGTSDSVAIDPKRGFITYSSNGGKQITSFRVKVSAPSGSSASFDVVLQP</sequence>
<gene>
    <name evidence="2" type="ORF">J2Z65_007191</name>
</gene>
<reference evidence="2 3" key="1">
    <citation type="submission" date="2021-03" db="EMBL/GenBank/DDBJ databases">
        <title>Genomic Encyclopedia of Type Strains, Phase IV (KMG-IV): sequencing the most valuable type-strain genomes for metagenomic binning, comparative biology and taxonomic classification.</title>
        <authorList>
            <person name="Goeker M."/>
        </authorList>
    </citation>
    <scope>NUCLEOTIDE SEQUENCE [LARGE SCALE GENOMIC DNA]</scope>
    <source>
        <strain evidence="2 3">DSM 24950</strain>
    </source>
</reference>
<keyword evidence="3" id="KW-1185">Reference proteome</keyword>
<name>A0ABS4IBP1_9BACL</name>
<dbReference type="RefSeq" id="WP_167067234.1">
    <property type="nucleotide sequence ID" value="NZ_JAAOZR010000085.1"/>
</dbReference>
<evidence type="ECO:0000313" key="3">
    <source>
        <dbReference type="Proteomes" id="UP001519344"/>
    </source>
</evidence>
<dbReference type="EMBL" id="JAGGKV010000051">
    <property type="protein sequence ID" value="MBP1967886.1"/>
    <property type="molecule type" value="Genomic_DNA"/>
</dbReference>
<feature type="domain" description="SLH" evidence="1">
    <location>
        <begin position="108"/>
        <end position="174"/>
    </location>
</feature>
<evidence type="ECO:0000313" key="2">
    <source>
        <dbReference type="EMBL" id="MBP1967886.1"/>
    </source>
</evidence>
<dbReference type="InterPro" id="IPR001119">
    <property type="entry name" value="SLH_dom"/>
</dbReference>
<dbReference type="Proteomes" id="UP001519344">
    <property type="component" value="Unassembled WGS sequence"/>
</dbReference>
<proteinExistence type="predicted"/>
<evidence type="ECO:0000259" key="1">
    <source>
        <dbReference type="PROSITE" id="PS51272"/>
    </source>
</evidence>
<organism evidence="2 3">
    <name type="scientific">Paenibacillus aceris</name>
    <dbReference type="NCBI Taxonomy" id="869555"/>
    <lineage>
        <taxon>Bacteria</taxon>
        <taxon>Bacillati</taxon>
        <taxon>Bacillota</taxon>
        <taxon>Bacilli</taxon>
        <taxon>Bacillales</taxon>
        <taxon>Paenibacillaceae</taxon>
        <taxon>Paenibacillus</taxon>
    </lineage>
</organism>
<accession>A0ABS4IBP1</accession>
<dbReference type="Pfam" id="PF00395">
    <property type="entry name" value="SLH"/>
    <property type="match status" value="3"/>
</dbReference>
<comment type="caution">
    <text evidence="2">The sequence shown here is derived from an EMBL/GenBank/DDBJ whole genome shotgun (WGS) entry which is preliminary data.</text>
</comment>
<dbReference type="PROSITE" id="PS51272">
    <property type="entry name" value="SLH"/>
    <property type="match status" value="1"/>
</dbReference>
<protein>
    <recommendedName>
        <fullName evidence="1">SLH domain-containing protein</fullName>
    </recommendedName>
</protein>